<organism evidence="1 2">
    <name type="scientific">Frigoriglobus tundricola</name>
    <dbReference type="NCBI Taxonomy" id="2774151"/>
    <lineage>
        <taxon>Bacteria</taxon>
        <taxon>Pseudomonadati</taxon>
        <taxon>Planctomycetota</taxon>
        <taxon>Planctomycetia</taxon>
        <taxon>Gemmatales</taxon>
        <taxon>Gemmataceae</taxon>
        <taxon>Frigoriglobus</taxon>
    </lineage>
</organism>
<accession>A0A6M5YR64</accession>
<protein>
    <submittedName>
        <fullName evidence="1">Uncharacterized protein</fullName>
    </submittedName>
</protein>
<dbReference type="Proteomes" id="UP000503447">
    <property type="component" value="Chromosome"/>
</dbReference>
<sequence length="94" mass="10837">MIRPQNYKPKYQKRQARFLGSDAAKALVFRKHVRKSDFPLDRLSNGLVPVLLETAPVRPERRDMRTTGLTGTAYRKKSHDSASVGCAFREFRFP</sequence>
<evidence type="ECO:0000313" key="2">
    <source>
        <dbReference type="Proteomes" id="UP000503447"/>
    </source>
</evidence>
<dbReference type="EMBL" id="CP053452">
    <property type="protein sequence ID" value="QJW96535.1"/>
    <property type="molecule type" value="Genomic_DNA"/>
</dbReference>
<gene>
    <name evidence="1" type="ORF">FTUN_4092</name>
</gene>
<keyword evidence="2" id="KW-1185">Reference proteome</keyword>
<dbReference type="AlphaFoldDB" id="A0A6M5YR64"/>
<dbReference type="KEGG" id="ftj:FTUN_4092"/>
<name>A0A6M5YR64_9BACT</name>
<evidence type="ECO:0000313" key="1">
    <source>
        <dbReference type="EMBL" id="QJW96535.1"/>
    </source>
</evidence>
<proteinExistence type="predicted"/>
<reference evidence="2" key="1">
    <citation type="submission" date="2020-05" db="EMBL/GenBank/DDBJ databases">
        <title>Frigoriglobus tundricola gen. nov., sp. nov., a psychrotolerant cellulolytic planctomycete of the family Gemmataceae with two divergent copies of 16S rRNA gene.</title>
        <authorList>
            <person name="Kulichevskaya I.S."/>
            <person name="Ivanova A.A."/>
            <person name="Naumoff D.G."/>
            <person name="Beletsky A.V."/>
            <person name="Rijpstra W.I.C."/>
            <person name="Sinninghe Damste J.S."/>
            <person name="Mardanov A.V."/>
            <person name="Ravin N.V."/>
            <person name="Dedysh S.N."/>
        </authorList>
    </citation>
    <scope>NUCLEOTIDE SEQUENCE [LARGE SCALE GENOMIC DNA]</scope>
    <source>
        <strain evidence="2">PL17</strain>
    </source>
</reference>